<dbReference type="OrthoDB" id="9808130at2"/>
<organism evidence="4 5">
    <name type="scientific">Prolixibacter denitrificans</name>
    <dbReference type="NCBI Taxonomy" id="1541063"/>
    <lineage>
        <taxon>Bacteria</taxon>
        <taxon>Pseudomonadati</taxon>
        <taxon>Bacteroidota</taxon>
        <taxon>Bacteroidia</taxon>
        <taxon>Marinilabiliales</taxon>
        <taxon>Prolixibacteraceae</taxon>
        <taxon>Prolixibacter</taxon>
    </lineage>
</organism>
<comment type="caution">
    <text evidence="4">The sequence shown here is derived from an EMBL/GenBank/DDBJ whole genome shotgun (WGS) entry which is preliminary data.</text>
</comment>
<dbReference type="Pfam" id="PF07876">
    <property type="entry name" value="Dabb"/>
    <property type="match status" value="1"/>
</dbReference>
<evidence type="ECO:0000313" key="6">
    <source>
        <dbReference type="Proteomes" id="UP000396862"/>
    </source>
</evidence>
<reference evidence="4 5" key="1">
    <citation type="submission" date="2018-03" db="EMBL/GenBank/DDBJ databases">
        <title>Genomic Encyclopedia of Archaeal and Bacterial Type Strains, Phase II (KMG-II): from individual species to whole genera.</title>
        <authorList>
            <person name="Goeker M."/>
        </authorList>
    </citation>
    <scope>NUCLEOTIDE SEQUENCE [LARGE SCALE GENOMIC DNA]</scope>
    <source>
        <strain evidence="4 5">DSM 27267</strain>
    </source>
</reference>
<dbReference type="Gene3D" id="3.30.70.100">
    <property type="match status" value="1"/>
</dbReference>
<dbReference type="EMBL" id="BLAU01000001">
    <property type="protein sequence ID" value="GET21379.1"/>
    <property type="molecule type" value="Genomic_DNA"/>
</dbReference>
<dbReference type="InterPro" id="IPR013097">
    <property type="entry name" value="Dabb"/>
</dbReference>
<dbReference type="Proteomes" id="UP000396862">
    <property type="component" value="Unassembled WGS sequence"/>
</dbReference>
<dbReference type="Proteomes" id="UP000240621">
    <property type="component" value="Unassembled WGS sequence"/>
</dbReference>
<feature type="coiled-coil region" evidence="1">
    <location>
        <begin position="16"/>
        <end position="43"/>
    </location>
</feature>
<proteinExistence type="predicted"/>
<evidence type="ECO:0000313" key="4">
    <source>
        <dbReference type="EMBL" id="PSK82806.1"/>
    </source>
</evidence>
<dbReference type="RefSeq" id="WP_106542398.1">
    <property type="nucleotide sequence ID" value="NZ_BLAU01000001.1"/>
</dbReference>
<evidence type="ECO:0000256" key="1">
    <source>
        <dbReference type="SAM" id="Coils"/>
    </source>
</evidence>
<dbReference type="AlphaFoldDB" id="A0A2P8CCV2"/>
<dbReference type="SMART" id="SM00886">
    <property type="entry name" value="Dabb"/>
    <property type="match status" value="1"/>
</dbReference>
<protein>
    <submittedName>
        <fullName evidence="4">Stress responsive alpha/beta barrel protein</fullName>
    </submittedName>
    <submittedName>
        <fullName evidence="3">Stress responsive protein</fullName>
    </submittedName>
</protein>
<evidence type="ECO:0000259" key="2">
    <source>
        <dbReference type="PROSITE" id="PS51502"/>
    </source>
</evidence>
<reference evidence="3 6" key="2">
    <citation type="submission" date="2019-10" db="EMBL/GenBank/DDBJ databases">
        <title>Prolixibacter strains distinguished by the presence of nitrate reductase genes were adept at nitrate-dependent anaerobic corrosion of metallic iron and carbon steel.</title>
        <authorList>
            <person name="Iino T."/>
            <person name="Shono N."/>
            <person name="Ito K."/>
            <person name="Nakamura R."/>
            <person name="Sueoka K."/>
            <person name="Harayama S."/>
            <person name="Ohkuma M."/>
        </authorList>
    </citation>
    <scope>NUCLEOTIDE SEQUENCE [LARGE SCALE GENOMIC DNA]</scope>
    <source>
        <strain evidence="3 6">MIC1-1</strain>
    </source>
</reference>
<dbReference type="PANTHER" id="PTHR37832:SF1">
    <property type="entry name" value="STRESS-RESPONSE A_B BARREL DOMAIN-CONTAINING PROTEIN"/>
    <property type="match status" value="1"/>
</dbReference>
<dbReference type="PROSITE" id="PS51502">
    <property type="entry name" value="S_R_A_B_BARREL"/>
    <property type="match status" value="1"/>
</dbReference>
<dbReference type="PANTHER" id="PTHR37832">
    <property type="entry name" value="BLL2683 PROTEIN"/>
    <property type="match status" value="1"/>
</dbReference>
<dbReference type="SUPFAM" id="SSF54909">
    <property type="entry name" value="Dimeric alpha+beta barrel"/>
    <property type="match status" value="1"/>
</dbReference>
<gene>
    <name evidence="4" type="ORF">CLV93_105200</name>
    <name evidence="3" type="ORF">JCM18694_16250</name>
</gene>
<evidence type="ECO:0000313" key="3">
    <source>
        <dbReference type="EMBL" id="GET21379.1"/>
    </source>
</evidence>
<name>A0A2P8CCV2_9BACT</name>
<feature type="domain" description="Stress-response A/B barrel" evidence="2">
    <location>
        <begin position="2"/>
        <end position="98"/>
    </location>
</feature>
<keyword evidence="6" id="KW-1185">Reference proteome</keyword>
<keyword evidence="1" id="KW-0175">Coiled coil</keyword>
<evidence type="ECO:0000313" key="5">
    <source>
        <dbReference type="Proteomes" id="UP000240621"/>
    </source>
</evidence>
<accession>A0A2P8CCV2</accession>
<dbReference type="InterPro" id="IPR011008">
    <property type="entry name" value="Dimeric_a/b-barrel"/>
</dbReference>
<dbReference type="EMBL" id="PYGC01000005">
    <property type="protein sequence ID" value="PSK82806.1"/>
    <property type="molecule type" value="Genomic_DNA"/>
</dbReference>
<sequence>MINHTVLFKMKDFDSSSAKKEAIEKLTAALLNLKNEISELKHIEVNQHYTLDAPSFDICLVTHFENIDDLDVYRVHPEHLKVIDLVKELTTERAAVDFNF</sequence>